<reference evidence="1 2" key="1">
    <citation type="submission" date="2016-03" db="EMBL/GenBank/DDBJ databases">
        <title>Genome sequence of Pontibacter sp. nov., of the family cytophagaceae, isolated from marine sediment of the Yellow Sea, China.</title>
        <authorList>
            <person name="Zhang G."/>
            <person name="Zhang R."/>
        </authorList>
    </citation>
    <scope>NUCLEOTIDE SEQUENCE [LARGE SCALE GENOMIC DNA]</scope>
    <source>
        <strain evidence="1 2">S10-8</strain>
    </source>
</reference>
<comment type="caution">
    <text evidence="1">The sequence shown here is derived from an EMBL/GenBank/DDBJ whole genome shotgun (WGS) entry which is preliminary data.</text>
</comment>
<keyword evidence="2" id="KW-1185">Reference proteome</keyword>
<proteinExistence type="predicted"/>
<evidence type="ECO:0000313" key="1">
    <source>
        <dbReference type="EMBL" id="OKL41964.1"/>
    </source>
</evidence>
<accession>A0A1Q5PIB4</accession>
<gene>
    <name evidence="1" type="ORF">A3841_08130</name>
</gene>
<dbReference type="AlphaFoldDB" id="A0A1Q5PIB4"/>
<evidence type="ECO:0000313" key="2">
    <source>
        <dbReference type="Proteomes" id="UP000186551"/>
    </source>
</evidence>
<sequence>MANEFFRTIFTIAVAECYKTGLAVAAAYFPLSGAFQEFHRGPAQNHEEACFISAVPVLLYFGAESPDALIRGAAASVHRSGKGAVANLQPRLRISTIPIRLSARGRKRDFPAVL</sequence>
<organism evidence="1 2">
    <name type="scientific">Pontibacter flavimaris</name>
    <dbReference type="NCBI Taxonomy" id="1797110"/>
    <lineage>
        <taxon>Bacteria</taxon>
        <taxon>Pseudomonadati</taxon>
        <taxon>Bacteroidota</taxon>
        <taxon>Cytophagia</taxon>
        <taxon>Cytophagales</taxon>
        <taxon>Hymenobacteraceae</taxon>
        <taxon>Pontibacter</taxon>
    </lineage>
</organism>
<dbReference type="EMBL" id="LVWA01000002">
    <property type="protein sequence ID" value="OKL41964.1"/>
    <property type="molecule type" value="Genomic_DNA"/>
</dbReference>
<name>A0A1Q5PIB4_9BACT</name>
<protein>
    <submittedName>
        <fullName evidence="1">Uncharacterized protein</fullName>
    </submittedName>
</protein>
<dbReference type="Proteomes" id="UP000186551">
    <property type="component" value="Unassembled WGS sequence"/>
</dbReference>